<dbReference type="Proteomes" id="UP000023152">
    <property type="component" value="Unassembled WGS sequence"/>
</dbReference>
<dbReference type="InterPro" id="IPR045216">
    <property type="entry name" value="CK2_alpha"/>
</dbReference>
<dbReference type="GO" id="GO:0051726">
    <property type="term" value="P:regulation of cell cycle"/>
    <property type="evidence" value="ECO:0007669"/>
    <property type="project" value="TreeGrafter"/>
</dbReference>
<keyword evidence="9" id="KW-0472">Membrane</keyword>
<proteinExistence type="predicted"/>
<dbReference type="SMART" id="SM00220">
    <property type="entry name" value="S_TKc"/>
    <property type="match status" value="1"/>
</dbReference>
<gene>
    <name evidence="11" type="ORF">RFI_14681</name>
</gene>
<evidence type="ECO:0000313" key="12">
    <source>
        <dbReference type="Proteomes" id="UP000023152"/>
    </source>
</evidence>
<dbReference type="EMBL" id="ASPP01010658">
    <property type="protein sequence ID" value="ETO22519.1"/>
    <property type="molecule type" value="Genomic_DNA"/>
</dbReference>
<protein>
    <recommendedName>
        <fullName evidence="1">non-specific serine/threonine protein kinase</fullName>
        <ecNumber evidence="1">2.7.11.1</ecNumber>
    </recommendedName>
</protein>
<comment type="catalytic activity">
    <reaction evidence="7">
        <text>L-threonyl-[protein] + ATP = O-phospho-L-threonyl-[protein] + ADP + H(+)</text>
        <dbReference type="Rhea" id="RHEA:46608"/>
        <dbReference type="Rhea" id="RHEA-COMP:11060"/>
        <dbReference type="Rhea" id="RHEA-COMP:11605"/>
        <dbReference type="ChEBI" id="CHEBI:15378"/>
        <dbReference type="ChEBI" id="CHEBI:30013"/>
        <dbReference type="ChEBI" id="CHEBI:30616"/>
        <dbReference type="ChEBI" id="CHEBI:61977"/>
        <dbReference type="ChEBI" id="CHEBI:456216"/>
        <dbReference type="EC" id="2.7.11.1"/>
    </reaction>
</comment>
<keyword evidence="3" id="KW-0808">Transferase</keyword>
<dbReference type="OrthoDB" id="10254671at2759"/>
<evidence type="ECO:0000313" key="11">
    <source>
        <dbReference type="EMBL" id="ETO22519.1"/>
    </source>
</evidence>
<dbReference type="GO" id="GO:0005634">
    <property type="term" value="C:nucleus"/>
    <property type="evidence" value="ECO:0007669"/>
    <property type="project" value="TreeGrafter"/>
</dbReference>
<comment type="caution">
    <text evidence="11">The sequence shown here is derived from an EMBL/GenBank/DDBJ whole genome shotgun (WGS) entry which is preliminary data.</text>
</comment>
<dbReference type="InterPro" id="IPR011009">
    <property type="entry name" value="Kinase-like_dom_sf"/>
</dbReference>
<dbReference type="SUPFAM" id="SSF56112">
    <property type="entry name" value="Protein kinase-like (PK-like)"/>
    <property type="match status" value="1"/>
</dbReference>
<dbReference type="OMA" id="TKEFHAY"/>
<evidence type="ECO:0000256" key="5">
    <source>
        <dbReference type="ARBA" id="ARBA00022777"/>
    </source>
</evidence>
<dbReference type="EC" id="2.7.11.1" evidence="1"/>
<evidence type="ECO:0000256" key="3">
    <source>
        <dbReference type="ARBA" id="ARBA00022679"/>
    </source>
</evidence>
<dbReference type="InterPro" id="IPR000719">
    <property type="entry name" value="Prot_kinase_dom"/>
</dbReference>
<dbReference type="PANTHER" id="PTHR24054">
    <property type="entry name" value="CASEIN KINASE II SUBUNIT ALPHA"/>
    <property type="match status" value="1"/>
</dbReference>
<dbReference type="PANTHER" id="PTHR24054:SF0">
    <property type="entry name" value="CASEIN KINASE II SUBUNIT ALPHA"/>
    <property type="match status" value="1"/>
</dbReference>
<reference evidence="11 12" key="1">
    <citation type="journal article" date="2013" name="Curr. Biol.">
        <title>The Genome of the Foraminiferan Reticulomyxa filosa.</title>
        <authorList>
            <person name="Glockner G."/>
            <person name="Hulsmann N."/>
            <person name="Schleicher M."/>
            <person name="Noegel A.A."/>
            <person name="Eichinger L."/>
            <person name="Gallinger C."/>
            <person name="Pawlowski J."/>
            <person name="Sierra R."/>
            <person name="Euteneuer U."/>
            <person name="Pillet L."/>
            <person name="Moustafa A."/>
            <person name="Platzer M."/>
            <person name="Groth M."/>
            <person name="Szafranski K."/>
            <person name="Schliwa M."/>
        </authorList>
    </citation>
    <scope>NUCLEOTIDE SEQUENCE [LARGE SCALE GENOMIC DNA]</scope>
</reference>
<evidence type="ECO:0000256" key="8">
    <source>
        <dbReference type="ARBA" id="ARBA00048679"/>
    </source>
</evidence>
<evidence type="ECO:0000256" key="2">
    <source>
        <dbReference type="ARBA" id="ARBA00022527"/>
    </source>
</evidence>
<keyword evidence="12" id="KW-1185">Reference proteome</keyword>
<feature type="domain" description="Protein kinase" evidence="10">
    <location>
        <begin position="1"/>
        <end position="197"/>
    </location>
</feature>
<keyword evidence="4" id="KW-0547">Nucleotide-binding</keyword>
<dbReference type="GO" id="GO:0005829">
    <property type="term" value="C:cytosol"/>
    <property type="evidence" value="ECO:0007669"/>
    <property type="project" value="TreeGrafter"/>
</dbReference>
<evidence type="ECO:0000256" key="4">
    <source>
        <dbReference type="ARBA" id="ARBA00022741"/>
    </source>
</evidence>
<dbReference type="GO" id="GO:0006974">
    <property type="term" value="P:DNA damage response"/>
    <property type="evidence" value="ECO:0007669"/>
    <property type="project" value="TreeGrafter"/>
</dbReference>
<accession>X6N9U9</accession>
<keyword evidence="6" id="KW-0067">ATP-binding</keyword>
<dbReference type="AlphaFoldDB" id="X6N9U9"/>
<dbReference type="GO" id="GO:0005524">
    <property type="term" value="F:ATP binding"/>
    <property type="evidence" value="ECO:0007669"/>
    <property type="project" value="UniProtKB-KW"/>
</dbReference>
<name>X6N9U9_RETFI</name>
<keyword evidence="5" id="KW-0418">Kinase</keyword>
<dbReference type="Gene3D" id="1.10.510.10">
    <property type="entry name" value="Transferase(Phosphotransferase) domain 1"/>
    <property type="match status" value="2"/>
</dbReference>
<evidence type="ECO:0000256" key="9">
    <source>
        <dbReference type="SAM" id="Phobius"/>
    </source>
</evidence>
<evidence type="ECO:0000259" key="10">
    <source>
        <dbReference type="PROSITE" id="PS50011"/>
    </source>
</evidence>
<sequence>MIDHVNRKLRLIDWGLAEFYHPAKEYNVRVASRYFKGPELLVNFRLYDYSLDMWSLGCMFASIIFKKEPFFKGRDNDHQMVKICQVLGTKEFHAYLKLLFFFFFFFFFFSPPFYFVSSYNKIHFFFFFFWIRKYEITLEKNLARMIQLYPKQEFTKFVNEDNKKYISSEALDLTDRLLRYDHQERLSPREAMKHSYFDPVHDFRRKHPSFGTTADENENNKSN</sequence>
<keyword evidence="2" id="KW-0723">Serine/threonine-protein kinase</keyword>
<dbReference type="GO" id="GO:0006356">
    <property type="term" value="P:regulation of transcription by RNA polymerase I"/>
    <property type="evidence" value="ECO:0007669"/>
    <property type="project" value="TreeGrafter"/>
</dbReference>
<organism evidence="11 12">
    <name type="scientific">Reticulomyxa filosa</name>
    <dbReference type="NCBI Taxonomy" id="46433"/>
    <lineage>
        <taxon>Eukaryota</taxon>
        <taxon>Sar</taxon>
        <taxon>Rhizaria</taxon>
        <taxon>Retaria</taxon>
        <taxon>Foraminifera</taxon>
        <taxon>Monothalamids</taxon>
        <taxon>Reticulomyxidae</taxon>
        <taxon>Reticulomyxa</taxon>
    </lineage>
</organism>
<keyword evidence="9" id="KW-1133">Transmembrane helix</keyword>
<dbReference type="Pfam" id="PF00069">
    <property type="entry name" value="Pkinase"/>
    <property type="match status" value="1"/>
</dbReference>
<dbReference type="GO" id="GO:0005956">
    <property type="term" value="C:protein kinase CK2 complex"/>
    <property type="evidence" value="ECO:0007669"/>
    <property type="project" value="TreeGrafter"/>
</dbReference>
<evidence type="ECO:0000256" key="6">
    <source>
        <dbReference type="ARBA" id="ARBA00022840"/>
    </source>
</evidence>
<comment type="catalytic activity">
    <reaction evidence="8">
        <text>L-seryl-[protein] + ATP = O-phospho-L-seryl-[protein] + ADP + H(+)</text>
        <dbReference type="Rhea" id="RHEA:17989"/>
        <dbReference type="Rhea" id="RHEA-COMP:9863"/>
        <dbReference type="Rhea" id="RHEA-COMP:11604"/>
        <dbReference type="ChEBI" id="CHEBI:15378"/>
        <dbReference type="ChEBI" id="CHEBI:29999"/>
        <dbReference type="ChEBI" id="CHEBI:30616"/>
        <dbReference type="ChEBI" id="CHEBI:83421"/>
        <dbReference type="ChEBI" id="CHEBI:456216"/>
        <dbReference type="EC" id="2.7.11.1"/>
    </reaction>
</comment>
<evidence type="ECO:0000256" key="7">
    <source>
        <dbReference type="ARBA" id="ARBA00047899"/>
    </source>
</evidence>
<evidence type="ECO:0000256" key="1">
    <source>
        <dbReference type="ARBA" id="ARBA00012513"/>
    </source>
</evidence>
<feature type="transmembrane region" description="Helical" evidence="9">
    <location>
        <begin position="95"/>
        <end position="116"/>
    </location>
</feature>
<keyword evidence="9" id="KW-0812">Transmembrane</keyword>
<dbReference type="GO" id="GO:0006359">
    <property type="term" value="P:regulation of transcription by RNA polymerase III"/>
    <property type="evidence" value="ECO:0007669"/>
    <property type="project" value="TreeGrafter"/>
</dbReference>
<dbReference type="PROSITE" id="PS50011">
    <property type="entry name" value="PROTEIN_KINASE_DOM"/>
    <property type="match status" value="1"/>
</dbReference>
<dbReference type="GO" id="GO:0004674">
    <property type="term" value="F:protein serine/threonine kinase activity"/>
    <property type="evidence" value="ECO:0007669"/>
    <property type="project" value="UniProtKB-KW"/>
</dbReference>